<sequence length="164" mass="16584">MVAHEGLAVAAGGGGLGGQPHHEVDDADAVRAAVGEVAEEPQPRGAGAPLARRVEETLLLEGGHQFVEVAVDVTDHVQRALAGGGLRSGDGRGVDGHLNSVTPIDDGEIPLGRCISVGVGLLTGRGHVTGVRALGVRTGLVDVRGHPEVAHCRRALHLGSLTGP</sequence>
<reference evidence="1" key="2">
    <citation type="submission" date="2024-07" db="EMBL/GenBank/DDBJ databases">
        <title>Streptomyces haneummycinica sp. nov., a new antibiotic-producing actinobacterium isolated from marine sediment.</title>
        <authorList>
            <person name="Uemura M."/>
            <person name="Hamada M."/>
            <person name="Hirano S."/>
            <person name="Kobayashi K."/>
            <person name="Ohshiro T."/>
            <person name="Kobayashi T."/>
            <person name="Terahara T."/>
        </authorList>
    </citation>
    <scope>NUCLEOTIDE SEQUENCE</scope>
    <source>
        <strain evidence="1">KM77-8</strain>
    </source>
</reference>
<accession>A0AAT9HZA8</accession>
<dbReference type="AlphaFoldDB" id="A0AAT9HZA8"/>
<evidence type="ECO:0000313" key="1">
    <source>
        <dbReference type="EMBL" id="BFO22942.1"/>
    </source>
</evidence>
<protein>
    <submittedName>
        <fullName evidence="1">Uncharacterized protein</fullName>
    </submittedName>
</protein>
<dbReference type="EMBL" id="AP035768">
    <property type="protein sequence ID" value="BFO22942.1"/>
    <property type="molecule type" value="Genomic_DNA"/>
</dbReference>
<organism evidence="1">
    <name type="scientific">Streptomyces haneummycinicus</name>
    <dbReference type="NCBI Taxonomy" id="3074435"/>
    <lineage>
        <taxon>Bacteria</taxon>
        <taxon>Bacillati</taxon>
        <taxon>Actinomycetota</taxon>
        <taxon>Actinomycetes</taxon>
        <taxon>Kitasatosporales</taxon>
        <taxon>Streptomycetaceae</taxon>
        <taxon>Streptomyces</taxon>
    </lineage>
</organism>
<proteinExistence type="predicted"/>
<name>A0AAT9HZA8_9ACTN</name>
<reference evidence="1" key="1">
    <citation type="submission" date="2024-06" db="EMBL/GenBank/DDBJ databases">
        <authorList>
            <consortium name="consrtm"/>
            <person name="Uemura M."/>
            <person name="Terahara T."/>
        </authorList>
    </citation>
    <scope>NUCLEOTIDE SEQUENCE</scope>
    <source>
        <strain evidence="1">KM77-8</strain>
    </source>
</reference>
<gene>
    <name evidence="1" type="ORF">SHKM778_93300</name>
</gene>